<organism evidence="3 4">
    <name type="scientific">Thermomonospora umbrina</name>
    <dbReference type="NCBI Taxonomy" id="111806"/>
    <lineage>
        <taxon>Bacteria</taxon>
        <taxon>Bacillati</taxon>
        <taxon>Actinomycetota</taxon>
        <taxon>Actinomycetes</taxon>
        <taxon>Streptosporangiales</taxon>
        <taxon>Thermomonosporaceae</taxon>
        <taxon>Thermomonospora</taxon>
    </lineage>
</organism>
<reference evidence="3 4" key="1">
    <citation type="submission" date="2018-08" db="EMBL/GenBank/DDBJ databases">
        <title>Sequencing the genomes of 1000 actinobacteria strains.</title>
        <authorList>
            <person name="Klenk H.-P."/>
        </authorList>
    </citation>
    <scope>NUCLEOTIDE SEQUENCE [LARGE SCALE GENOMIC DNA]</scope>
    <source>
        <strain evidence="3 4">DSM 43927</strain>
    </source>
</reference>
<dbReference type="EMBL" id="QTTT01000001">
    <property type="protein sequence ID" value="REE96008.1"/>
    <property type="molecule type" value="Genomic_DNA"/>
</dbReference>
<feature type="signal peptide" evidence="2">
    <location>
        <begin position="1"/>
        <end position="23"/>
    </location>
</feature>
<keyword evidence="2" id="KW-0732">Signal</keyword>
<evidence type="ECO:0000256" key="1">
    <source>
        <dbReference type="SAM" id="MobiDB-lite"/>
    </source>
</evidence>
<feature type="region of interest" description="Disordered" evidence="1">
    <location>
        <begin position="28"/>
        <end position="55"/>
    </location>
</feature>
<comment type="caution">
    <text evidence="3">The sequence shown here is derived from an EMBL/GenBank/DDBJ whole genome shotgun (WGS) entry which is preliminary data.</text>
</comment>
<dbReference type="OrthoDB" id="3481364at2"/>
<name>A0A3D9SJ84_9ACTN</name>
<evidence type="ECO:0000313" key="4">
    <source>
        <dbReference type="Proteomes" id="UP000256661"/>
    </source>
</evidence>
<dbReference type="RefSeq" id="WP_116021724.1">
    <property type="nucleotide sequence ID" value="NZ_QTTT01000001.1"/>
</dbReference>
<accession>A0A3D9SJ84</accession>
<evidence type="ECO:0000313" key="3">
    <source>
        <dbReference type="EMBL" id="REE96008.1"/>
    </source>
</evidence>
<dbReference type="Proteomes" id="UP000256661">
    <property type="component" value="Unassembled WGS sequence"/>
</dbReference>
<gene>
    <name evidence="3" type="ORF">DFJ69_1428</name>
</gene>
<evidence type="ECO:0008006" key="5">
    <source>
        <dbReference type="Google" id="ProtNLM"/>
    </source>
</evidence>
<keyword evidence="4" id="KW-1185">Reference proteome</keyword>
<proteinExistence type="predicted"/>
<dbReference type="AlphaFoldDB" id="A0A3D9SJ84"/>
<evidence type="ECO:0000256" key="2">
    <source>
        <dbReference type="SAM" id="SignalP"/>
    </source>
</evidence>
<dbReference type="PROSITE" id="PS51257">
    <property type="entry name" value="PROKAR_LIPOPROTEIN"/>
    <property type="match status" value="1"/>
</dbReference>
<protein>
    <recommendedName>
        <fullName evidence="5">Mce-associated membrane protein</fullName>
    </recommendedName>
</protein>
<sequence>MLARFVRPLGPLALAGLTVACGAGSSPGGTFQPSGSLRAPTAPTGGPTGPGALPTPQIDAQVLRQYNAYQQAYKTAYERNDPSDLPAVATDPLLTTVTRDIERTRAKGEIWRFVNISNPRVYARSPDGLTVYVLDCMRTLAVYRYSAKTGRRTGNGEGGRYRYRAAVKYENSAWKVSDTKRDKAC</sequence>
<feature type="compositionally biased region" description="Low complexity" evidence="1">
    <location>
        <begin position="39"/>
        <end position="55"/>
    </location>
</feature>
<feature type="chain" id="PRO_5039077690" description="Mce-associated membrane protein" evidence="2">
    <location>
        <begin position="24"/>
        <end position="185"/>
    </location>
</feature>